<dbReference type="GO" id="GO:0016616">
    <property type="term" value="F:oxidoreductase activity, acting on the CH-OH group of donors, NAD or NADP as acceptor"/>
    <property type="evidence" value="ECO:0007669"/>
    <property type="project" value="InterPro"/>
</dbReference>
<feature type="binding site" evidence="4">
    <location>
        <begin position="14"/>
        <end position="19"/>
    </location>
    <ligand>
        <name>NAD(+)</name>
        <dbReference type="ChEBI" id="CHEBI:57540"/>
    </ligand>
</feature>
<dbReference type="InterPro" id="IPR022694">
    <property type="entry name" value="3-OHacyl-CoA_DH"/>
</dbReference>
<dbReference type="Gene3D" id="3.40.50.720">
    <property type="entry name" value="NAD(P)-binding Rossmann-like Domain"/>
    <property type="match status" value="1"/>
</dbReference>
<feature type="binding site" evidence="4">
    <location>
        <position position="298"/>
    </location>
    <ligand>
        <name>NAD(+)</name>
        <dbReference type="ChEBI" id="CHEBI:57540"/>
    </ligand>
</feature>
<reference evidence="7" key="1">
    <citation type="journal article" date="2023" name="PhytoFront">
        <title>Draft Genome Resources of Seven Strains of Tilletia horrida, Causal Agent of Kernel Smut of Rice.</title>
        <authorList>
            <person name="Khanal S."/>
            <person name="Antony Babu S."/>
            <person name="Zhou X.G."/>
        </authorList>
    </citation>
    <scope>NUCLEOTIDE SEQUENCE</scope>
    <source>
        <strain evidence="7">TX3</strain>
    </source>
</reference>
<comment type="similarity">
    <text evidence="1">Belongs to the 3-hydroxyacyl-CoA dehydrogenase family.</text>
</comment>
<keyword evidence="2" id="KW-0560">Oxidoreductase</keyword>
<dbReference type="InterPro" id="IPR006176">
    <property type="entry name" value="3-OHacyl-CoA_DH_NAD-bd"/>
</dbReference>
<name>A0AAN6GIS6_9BASI</name>
<feature type="binding site" evidence="4">
    <location>
        <position position="108"/>
    </location>
    <ligand>
        <name>NAD(+)</name>
        <dbReference type="ChEBI" id="CHEBI:57540"/>
    </ligand>
</feature>
<dbReference type="SUPFAM" id="SSF48179">
    <property type="entry name" value="6-phosphogluconate dehydrogenase C-terminal domain-like"/>
    <property type="match status" value="1"/>
</dbReference>
<evidence type="ECO:0000259" key="5">
    <source>
        <dbReference type="Pfam" id="PF00725"/>
    </source>
</evidence>
<keyword evidence="8" id="KW-1185">Reference proteome</keyword>
<comment type="caution">
    <text evidence="7">The sequence shown here is derived from an EMBL/GenBank/DDBJ whole genome shotgun (WGS) entry which is preliminary data.</text>
</comment>
<dbReference type="PANTHER" id="PTHR48075">
    <property type="entry name" value="3-HYDROXYACYL-COA DEHYDROGENASE FAMILY PROTEIN"/>
    <property type="match status" value="1"/>
</dbReference>
<dbReference type="InterPro" id="IPR006180">
    <property type="entry name" value="3-OHacyl-CoA_DH_CS"/>
</dbReference>
<dbReference type="GO" id="GO:0006631">
    <property type="term" value="P:fatty acid metabolic process"/>
    <property type="evidence" value="ECO:0007669"/>
    <property type="project" value="InterPro"/>
</dbReference>
<dbReference type="AlphaFoldDB" id="A0AAN6GIS6"/>
<dbReference type="Pfam" id="PF02737">
    <property type="entry name" value="3HCDH_N"/>
    <property type="match status" value="1"/>
</dbReference>
<dbReference type="PIRSF" id="PIRSF000105">
    <property type="entry name" value="HCDH"/>
    <property type="match status" value="1"/>
</dbReference>
<feature type="domain" description="3-hydroxyacyl-CoA dehydrogenase C-terminal" evidence="5">
    <location>
        <begin position="210"/>
        <end position="306"/>
    </location>
</feature>
<dbReference type="Gene3D" id="1.10.1040.10">
    <property type="entry name" value="N-(1-d-carboxylethyl)-l-norvaline Dehydrogenase, domain 2"/>
    <property type="match status" value="1"/>
</dbReference>
<gene>
    <name evidence="7" type="ORF">OC842_000136</name>
</gene>
<dbReference type="PANTHER" id="PTHR48075:SF5">
    <property type="entry name" value="3-HYDROXYBUTYRYL-COA DEHYDROGENASE"/>
    <property type="match status" value="1"/>
</dbReference>
<dbReference type="InterPro" id="IPR006108">
    <property type="entry name" value="3HC_DH_C"/>
</dbReference>
<feature type="domain" description="3-hydroxyacyl-CoA dehydrogenase NAD binding" evidence="6">
    <location>
        <begin position="10"/>
        <end position="207"/>
    </location>
</feature>
<keyword evidence="4" id="KW-0520">NAD</keyword>
<accession>A0AAN6GIS6</accession>
<proteinExistence type="inferred from homology"/>
<evidence type="ECO:0000259" key="6">
    <source>
        <dbReference type="Pfam" id="PF02737"/>
    </source>
</evidence>
<evidence type="ECO:0000256" key="2">
    <source>
        <dbReference type="ARBA" id="ARBA00023002"/>
    </source>
</evidence>
<evidence type="ECO:0000313" key="7">
    <source>
        <dbReference type="EMBL" id="KAK0541177.1"/>
    </source>
</evidence>
<evidence type="ECO:0008006" key="9">
    <source>
        <dbReference type="Google" id="ProtNLM"/>
    </source>
</evidence>
<evidence type="ECO:0000256" key="1">
    <source>
        <dbReference type="ARBA" id="ARBA00009463"/>
    </source>
</evidence>
<dbReference type="SUPFAM" id="SSF51735">
    <property type="entry name" value="NAD(P)-binding Rossmann-fold domains"/>
    <property type="match status" value="1"/>
</dbReference>
<evidence type="ECO:0000256" key="3">
    <source>
        <dbReference type="PIRSR" id="PIRSR000105-1"/>
    </source>
</evidence>
<feature type="binding site" evidence="4">
    <location>
        <position position="39"/>
    </location>
    <ligand>
        <name>NAD(+)</name>
        <dbReference type="ChEBI" id="CHEBI:57540"/>
    </ligand>
</feature>
<dbReference type="InterPro" id="IPR008927">
    <property type="entry name" value="6-PGluconate_DH-like_C_sf"/>
</dbReference>
<evidence type="ECO:0000313" key="8">
    <source>
        <dbReference type="Proteomes" id="UP001176521"/>
    </source>
</evidence>
<dbReference type="Proteomes" id="UP001176521">
    <property type="component" value="Unassembled WGS sequence"/>
</dbReference>
<dbReference type="InterPro" id="IPR013328">
    <property type="entry name" value="6PGD_dom2"/>
</dbReference>
<dbReference type="InterPro" id="IPR036291">
    <property type="entry name" value="NAD(P)-bd_dom_sf"/>
</dbReference>
<organism evidence="7 8">
    <name type="scientific">Tilletia horrida</name>
    <dbReference type="NCBI Taxonomy" id="155126"/>
    <lineage>
        <taxon>Eukaryota</taxon>
        <taxon>Fungi</taxon>
        <taxon>Dikarya</taxon>
        <taxon>Basidiomycota</taxon>
        <taxon>Ustilaginomycotina</taxon>
        <taxon>Exobasidiomycetes</taxon>
        <taxon>Tilletiales</taxon>
        <taxon>Tilletiaceae</taxon>
        <taxon>Tilletia</taxon>
    </lineage>
</organism>
<protein>
    <recommendedName>
        <fullName evidence="9">3-hydroxybutyryl-CoA dehydrogenase</fullName>
    </recommendedName>
</protein>
<dbReference type="GO" id="GO:0070403">
    <property type="term" value="F:NAD+ binding"/>
    <property type="evidence" value="ECO:0007669"/>
    <property type="project" value="InterPro"/>
</dbReference>
<feature type="site" description="Important for catalytic activity" evidence="3">
    <location>
        <position position="164"/>
    </location>
</feature>
<feature type="binding site" evidence="4">
    <location>
        <position position="167"/>
    </location>
    <ligand>
        <name>NAD(+)</name>
        <dbReference type="ChEBI" id="CHEBI:57540"/>
    </ligand>
</feature>
<dbReference type="Pfam" id="PF00725">
    <property type="entry name" value="3HCDH"/>
    <property type="match status" value="1"/>
</dbReference>
<evidence type="ECO:0000256" key="4">
    <source>
        <dbReference type="PIRSR" id="PIRSR000105-2"/>
    </source>
</evidence>
<feature type="binding site" evidence="4">
    <location>
        <position position="130"/>
    </location>
    <ligand>
        <name>NAD(+)</name>
        <dbReference type="ChEBI" id="CHEBI:57540"/>
    </ligand>
</feature>
<feature type="binding site" evidence="4">
    <location>
        <position position="103"/>
    </location>
    <ligand>
        <name>NAD(+)</name>
        <dbReference type="ChEBI" id="CHEBI:57540"/>
    </ligand>
</feature>
<sequence>MSVAHGINRLAVVGAGQMGAGIAYVAAVKAQVDQVLLCDASPAALNKGISFLEKLLAKDVSKKKITQDQADAARARLQPVEKMDAFAEHSSGPPQMVIEAATENLPVKLAIFRQLATQLPLSTILATNTSSISVTKIAAAAVKEGAAADSDDARLGPARSLGLHFFNPVPVMSLVELIPALQTSSDVVARARSFAEACGKTVTTSQDAPGFVSNRLLMPFINEAVLALEQGVASKEDIDTTLKLGMGHPMGPLTLADFIGLDTCLSIMEVLQRETGDSKYRPAVLLGRMVDAGWLGKKSGKGFYDYS</sequence>
<dbReference type="PROSITE" id="PS00067">
    <property type="entry name" value="3HCDH"/>
    <property type="match status" value="1"/>
</dbReference>
<dbReference type="EMBL" id="JAPDMQ010000003">
    <property type="protein sequence ID" value="KAK0541177.1"/>
    <property type="molecule type" value="Genomic_DNA"/>
</dbReference>